<sequence>MSPAQIAFFKRRLKDKADDLSERMRRNQVIFFVERQPDQADAAATEELRSLTLNIIERDKKVLANIARALEMIESGNYGYCHETGEPIGLERLLALPESLYSVEFMRMKEVRSKHLRQVV</sequence>
<evidence type="ECO:0000313" key="7">
    <source>
        <dbReference type="EMBL" id="RON67396.1"/>
    </source>
</evidence>
<dbReference type="PANTHER" id="PTHR33823">
    <property type="entry name" value="RNA POLYMERASE-BINDING TRANSCRIPTION FACTOR DKSA-RELATED"/>
    <property type="match status" value="1"/>
</dbReference>
<evidence type="ECO:0000259" key="5">
    <source>
        <dbReference type="Pfam" id="PF01258"/>
    </source>
</evidence>
<keyword evidence="2" id="KW-0863">Zinc-finger</keyword>
<name>A0A423LGG6_PSEFL</name>
<reference evidence="7 8" key="1">
    <citation type="submission" date="2016-10" db="EMBL/GenBank/DDBJ databases">
        <title>Comparative genome analysis of multiple Pseudomonas spp. focuses on biocontrol and plant growth promoting traits.</title>
        <authorList>
            <person name="Tao X.-Y."/>
            <person name="Taylor C.G."/>
        </authorList>
    </citation>
    <scope>NUCLEOTIDE SEQUENCE [LARGE SCALE GENOMIC DNA]</scope>
    <source>
        <strain evidence="7 8">24D3</strain>
    </source>
</reference>
<dbReference type="InterPro" id="IPR048489">
    <property type="entry name" value="DksA_N"/>
</dbReference>
<dbReference type="EMBL" id="MOBU01000010">
    <property type="protein sequence ID" value="RON67396.1"/>
    <property type="molecule type" value="Genomic_DNA"/>
</dbReference>
<dbReference type="SUPFAM" id="SSF57716">
    <property type="entry name" value="Glucocorticoid receptor-like (DNA-binding domain)"/>
    <property type="match status" value="1"/>
</dbReference>
<dbReference type="InterPro" id="IPR000962">
    <property type="entry name" value="Znf_DskA_TraR"/>
</dbReference>
<dbReference type="Pfam" id="PF21157">
    <property type="entry name" value="DksA_N"/>
    <property type="match status" value="1"/>
</dbReference>
<accession>A0A423LGG6</accession>
<dbReference type="PANTHER" id="PTHR33823:SF2">
    <property type="entry name" value="RNA POLYMERASE-BINDING TRANSCRIPTION FACTOR DKSA"/>
    <property type="match status" value="1"/>
</dbReference>
<feature type="domain" description="DnaK suppressor protein DksA N-terminal" evidence="6">
    <location>
        <begin position="5"/>
        <end position="73"/>
    </location>
</feature>
<dbReference type="Pfam" id="PF01258">
    <property type="entry name" value="zf-dskA_traR"/>
    <property type="match status" value="1"/>
</dbReference>
<evidence type="ECO:0000256" key="4">
    <source>
        <dbReference type="PROSITE-ProRule" id="PRU00510"/>
    </source>
</evidence>
<dbReference type="PROSITE" id="PS51128">
    <property type="entry name" value="ZF_DKSA_2"/>
    <property type="match status" value="1"/>
</dbReference>
<protein>
    <submittedName>
        <fullName evidence="7">Uncharacterized protein</fullName>
    </submittedName>
</protein>
<dbReference type="Proteomes" id="UP000285757">
    <property type="component" value="Unassembled WGS sequence"/>
</dbReference>
<evidence type="ECO:0000256" key="3">
    <source>
        <dbReference type="ARBA" id="ARBA00022833"/>
    </source>
</evidence>
<gene>
    <name evidence="7" type="ORF">BK671_14425</name>
</gene>
<organism evidence="7 8">
    <name type="scientific">Pseudomonas fluorescens</name>
    <dbReference type="NCBI Taxonomy" id="294"/>
    <lineage>
        <taxon>Bacteria</taxon>
        <taxon>Pseudomonadati</taxon>
        <taxon>Pseudomonadota</taxon>
        <taxon>Gammaproteobacteria</taxon>
        <taxon>Pseudomonadales</taxon>
        <taxon>Pseudomonadaceae</taxon>
        <taxon>Pseudomonas</taxon>
    </lineage>
</organism>
<dbReference type="Gene3D" id="1.20.120.910">
    <property type="entry name" value="DksA, coiled-coil domain"/>
    <property type="match status" value="1"/>
</dbReference>
<keyword evidence="3" id="KW-0862">Zinc</keyword>
<keyword evidence="1" id="KW-0479">Metal-binding</keyword>
<comment type="caution">
    <text evidence="7">The sequence shown here is derived from an EMBL/GenBank/DDBJ whole genome shotgun (WGS) entry which is preliminary data.</text>
</comment>
<evidence type="ECO:0000256" key="2">
    <source>
        <dbReference type="ARBA" id="ARBA00022771"/>
    </source>
</evidence>
<dbReference type="AlphaFoldDB" id="A0A423LGG6"/>
<proteinExistence type="predicted"/>
<evidence type="ECO:0000256" key="1">
    <source>
        <dbReference type="ARBA" id="ARBA00022723"/>
    </source>
</evidence>
<feature type="domain" description="Zinc finger DksA/TraR C4-type" evidence="5">
    <location>
        <begin position="76"/>
        <end position="103"/>
    </location>
</feature>
<dbReference type="SUPFAM" id="SSF109635">
    <property type="entry name" value="DnaK suppressor protein DksA, alpha-hairpin domain"/>
    <property type="match status" value="1"/>
</dbReference>
<dbReference type="GO" id="GO:0008270">
    <property type="term" value="F:zinc ion binding"/>
    <property type="evidence" value="ECO:0007669"/>
    <property type="project" value="UniProtKB-KW"/>
</dbReference>
<dbReference type="InterPro" id="IPR037187">
    <property type="entry name" value="DnaK_N"/>
</dbReference>
<evidence type="ECO:0000313" key="8">
    <source>
        <dbReference type="Proteomes" id="UP000285757"/>
    </source>
</evidence>
<evidence type="ECO:0000259" key="6">
    <source>
        <dbReference type="Pfam" id="PF21157"/>
    </source>
</evidence>
<feature type="zinc finger region" description="dksA C4-type" evidence="4">
    <location>
        <begin position="81"/>
        <end position="105"/>
    </location>
</feature>